<comment type="caution">
    <text evidence="1">The sequence shown here is derived from an EMBL/GenBank/DDBJ whole genome shotgun (WGS) entry which is preliminary data.</text>
</comment>
<dbReference type="STRING" id="74545.EU96_1767"/>
<dbReference type="AlphaFoldDB" id="A0A0A2A8J6"/>
<organism evidence="1 2">
    <name type="scientific">Prochlorococcus marinus str. MIT 9302</name>
    <dbReference type="NCBI Taxonomy" id="74545"/>
    <lineage>
        <taxon>Bacteria</taxon>
        <taxon>Bacillati</taxon>
        <taxon>Cyanobacteriota</taxon>
        <taxon>Cyanophyceae</taxon>
        <taxon>Synechococcales</taxon>
        <taxon>Prochlorococcaceae</taxon>
        <taxon>Prochlorococcus</taxon>
    </lineage>
</organism>
<reference evidence="2" key="1">
    <citation type="journal article" date="2014" name="Sci. Data">
        <title>Genomes of diverse isolates of the marine cyanobacterium Prochlorococcus.</title>
        <authorList>
            <person name="Biller S."/>
            <person name="Berube P."/>
            <person name="Thompson J."/>
            <person name="Kelly L."/>
            <person name="Roggensack S."/>
            <person name="Awad L."/>
            <person name="Roache-Johnson K."/>
            <person name="Ding H."/>
            <person name="Giovannoni S.J."/>
            <person name="Moore L.R."/>
            <person name="Chisholm S.W."/>
        </authorList>
    </citation>
    <scope>NUCLEOTIDE SEQUENCE [LARGE SCALE GENOMIC DNA]</scope>
    <source>
        <strain evidence="2">MIT 9302</strain>
    </source>
</reference>
<dbReference type="eggNOG" id="ENOG5030RPU">
    <property type="taxonomic scope" value="Bacteria"/>
</dbReference>
<gene>
    <name evidence="1" type="ORF">EU96_1767</name>
</gene>
<name>A0A0A2A8J6_PROMR</name>
<evidence type="ECO:0000313" key="1">
    <source>
        <dbReference type="EMBL" id="KGF97126.1"/>
    </source>
</evidence>
<protein>
    <submittedName>
        <fullName evidence="1">Uncharacterized protein</fullName>
    </submittedName>
</protein>
<accession>A0A0A2A8J6</accession>
<sequence length="37" mass="3921">MIFISSLFNSVPSSAKDLLEFGFFLTVGITAGKVGLL</sequence>
<proteinExistence type="predicted"/>
<evidence type="ECO:0000313" key="2">
    <source>
        <dbReference type="Proteomes" id="UP000030445"/>
    </source>
</evidence>
<dbReference type="EMBL" id="JNAM01000011">
    <property type="protein sequence ID" value="KGF97126.1"/>
    <property type="molecule type" value="Genomic_DNA"/>
</dbReference>
<dbReference type="Proteomes" id="UP000030445">
    <property type="component" value="Unassembled WGS sequence"/>
</dbReference>